<comment type="similarity">
    <text evidence="9">Belongs to the methyl-accepting chemotaxis (MCP) protein family.</text>
</comment>
<name>A0A0A1YKX7_9PSED</name>
<gene>
    <name evidence="14" type="ORF">TMS3_0101150</name>
</gene>
<evidence type="ECO:0000256" key="12">
    <source>
        <dbReference type="SAM" id="Phobius"/>
    </source>
</evidence>
<feature type="transmembrane region" description="Helical" evidence="12">
    <location>
        <begin position="12"/>
        <end position="30"/>
    </location>
</feature>
<dbReference type="InterPro" id="IPR004089">
    <property type="entry name" value="MCPsignal_dom"/>
</dbReference>
<evidence type="ECO:0000256" key="6">
    <source>
        <dbReference type="ARBA" id="ARBA00022989"/>
    </source>
</evidence>
<dbReference type="SUPFAM" id="SSF58104">
    <property type="entry name" value="Methyl-accepting chemotaxis protein (MCP) signaling domain"/>
    <property type="match status" value="1"/>
</dbReference>
<accession>A0A0A1YKX7</accession>
<comment type="caution">
    <text evidence="14">The sequence shown here is derived from an EMBL/GenBank/DDBJ whole genome shotgun (WGS) entry which is preliminary data.</text>
</comment>
<evidence type="ECO:0000259" key="13">
    <source>
        <dbReference type="PROSITE" id="PS50111"/>
    </source>
</evidence>
<sequence>MLGEIPQKTSAYLLTCLLLLPWLLCAALLAVDFSSWSAISLGALTSLASLTYLLRQTGKAQPDESASSTTSDAQLQIQELEPLRQAVAQQAQQITQHSRQVDGLLNTAIDQLTASFTNLNRLIGRQINIAASLTDRYSDSDVSEGGMSFQQFVVTTQQTLGLFVDSTIETSRTSMELVDSIDRITHKIGEIVKSTSDMDSIAKQTNLLALNAAIEAARAGEAGRGFAVVADEVRALSTRSSVFSEEIRTHINTVHKELQQADTAISHLAAKDMSFAMTSKKQVQGMLENLELMNGKTVHAVEELQQVSQAVADDVNTAITALQFQDLSSQLLAQVRKHAEQLEHFSTDLGGMAELTQEAQQNHLHTQQQQLSNKLHNPVSQTSMHAGEIDLF</sequence>
<dbReference type="PANTHER" id="PTHR32089">
    <property type="entry name" value="METHYL-ACCEPTING CHEMOTAXIS PROTEIN MCPB"/>
    <property type="match status" value="1"/>
</dbReference>
<organism evidence="14 15">
    <name type="scientific">Pseudomonas taeanensis MS-3</name>
    <dbReference type="NCBI Taxonomy" id="1395571"/>
    <lineage>
        <taxon>Bacteria</taxon>
        <taxon>Pseudomonadati</taxon>
        <taxon>Pseudomonadota</taxon>
        <taxon>Gammaproteobacteria</taxon>
        <taxon>Pseudomonadales</taxon>
        <taxon>Pseudomonadaceae</taxon>
        <taxon>Pseudomonas</taxon>
    </lineage>
</organism>
<feature type="domain" description="Methyl-accepting transducer" evidence="13">
    <location>
        <begin position="176"/>
        <end position="326"/>
    </location>
</feature>
<dbReference type="SMART" id="SM00283">
    <property type="entry name" value="MA"/>
    <property type="match status" value="1"/>
</dbReference>
<dbReference type="Pfam" id="PF00015">
    <property type="entry name" value="MCPsignal"/>
    <property type="match status" value="1"/>
</dbReference>
<keyword evidence="4" id="KW-0145">Chemotaxis</keyword>
<dbReference type="Gene3D" id="1.10.287.950">
    <property type="entry name" value="Methyl-accepting chemotaxis protein"/>
    <property type="match status" value="1"/>
</dbReference>
<feature type="region of interest" description="Disordered" evidence="11">
    <location>
        <begin position="364"/>
        <end position="392"/>
    </location>
</feature>
<evidence type="ECO:0000256" key="5">
    <source>
        <dbReference type="ARBA" id="ARBA00022692"/>
    </source>
</evidence>
<dbReference type="eggNOG" id="COG0840">
    <property type="taxonomic scope" value="Bacteria"/>
</dbReference>
<evidence type="ECO:0000313" key="15">
    <source>
        <dbReference type="Proteomes" id="UP000030063"/>
    </source>
</evidence>
<evidence type="ECO:0000256" key="1">
    <source>
        <dbReference type="ARBA" id="ARBA00004236"/>
    </source>
</evidence>
<keyword evidence="15" id="KW-1185">Reference proteome</keyword>
<comment type="subcellular location">
    <subcellularLocation>
        <location evidence="1">Cell membrane</location>
    </subcellularLocation>
</comment>
<evidence type="ECO:0000256" key="3">
    <source>
        <dbReference type="ARBA" id="ARBA00022481"/>
    </source>
</evidence>
<evidence type="ECO:0000256" key="7">
    <source>
        <dbReference type="ARBA" id="ARBA00023136"/>
    </source>
</evidence>
<evidence type="ECO:0000256" key="2">
    <source>
        <dbReference type="ARBA" id="ARBA00022475"/>
    </source>
</evidence>
<keyword evidence="7 12" id="KW-0472">Membrane</keyword>
<evidence type="ECO:0000256" key="10">
    <source>
        <dbReference type="PROSITE-ProRule" id="PRU00284"/>
    </source>
</evidence>
<dbReference type="PANTHER" id="PTHR32089:SF120">
    <property type="entry name" value="METHYL-ACCEPTING CHEMOTAXIS PROTEIN TLPQ"/>
    <property type="match status" value="1"/>
</dbReference>
<keyword evidence="6 12" id="KW-1133">Transmembrane helix</keyword>
<evidence type="ECO:0000256" key="11">
    <source>
        <dbReference type="SAM" id="MobiDB-lite"/>
    </source>
</evidence>
<dbReference type="STRING" id="1395571.TMS3_0101150"/>
<feature type="compositionally biased region" description="Polar residues" evidence="11">
    <location>
        <begin position="372"/>
        <end position="384"/>
    </location>
</feature>
<protein>
    <recommendedName>
        <fullName evidence="13">Methyl-accepting transducer domain-containing protein</fullName>
    </recommendedName>
</protein>
<dbReference type="GO" id="GO:0007165">
    <property type="term" value="P:signal transduction"/>
    <property type="evidence" value="ECO:0007669"/>
    <property type="project" value="UniProtKB-KW"/>
</dbReference>
<evidence type="ECO:0000256" key="4">
    <source>
        <dbReference type="ARBA" id="ARBA00022500"/>
    </source>
</evidence>
<dbReference type="EMBL" id="AWSQ01000001">
    <property type="protein sequence ID" value="KFX70577.1"/>
    <property type="molecule type" value="Genomic_DNA"/>
</dbReference>
<keyword evidence="8 10" id="KW-0807">Transducer</keyword>
<proteinExistence type="inferred from homology"/>
<dbReference type="GO" id="GO:0006935">
    <property type="term" value="P:chemotaxis"/>
    <property type="evidence" value="ECO:0007669"/>
    <property type="project" value="UniProtKB-KW"/>
</dbReference>
<keyword evidence="2" id="KW-1003">Cell membrane</keyword>
<evidence type="ECO:0000256" key="8">
    <source>
        <dbReference type="ARBA" id="ARBA00023224"/>
    </source>
</evidence>
<keyword evidence="3" id="KW-0488">Methylation</keyword>
<dbReference type="PROSITE" id="PS50111">
    <property type="entry name" value="CHEMOTAXIS_TRANSDUC_2"/>
    <property type="match status" value="1"/>
</dbReference>
<evidence type="ECO:0000313" key="14">
    <source>
        <dbReference type="EMBL" id="KFX70577.1"/>
    </source>
</evidence>
<dbReference type="AlphaFoldDB" id="A0A0A1YKX7"/>
<evidence type="ECO:0000256" key="9">
    <source>
        <dbReference type="ARBA" id="ARBA00029447"/>
    </source>
</evidence>
<dbReference type="OrthoDB" id="369661at2"/>
<dbReference type="GO" id="GO:0005886">
    <property type="term" value="C:plasma membrane"/>
    <property type="evidence" value="ECO:0007669"/>
    <property type="project" value="UniProtKB-SubCell"/>
</dbReference>
<keyword evidence="5 12" id="KW-0812">Transmembrane</keyword>
<dbReference type="Proteomes" id="UP000030063">
    <property type="component" value="Unassembled WGS sequence"/>
</dbReference>
<reference evidence="14 15" key="1">
    <citation type="journal article" date="2014" name="Genome Announc.">
        <title>Draft Genome Sequence of Petroleum Oil-Degrading Marine Bacterium Pseudomonas taeanensis Strain MS-3, Isolated from a Crude Oil-Contaminated Seashore.</title>
        <authorList>
            <person name="Lee S.Y."/>
            <person name="Kim S.H."/>
            <person name="Lee D.G."/>
            <person name="Shin S."/>
            <person name="Yun S.H."/>
            <person name="Choi C.W."/>
            <person name="Chung Y.H."/>
            <person name="Choi J.S."/>
            <person name="Kahng H.Y."/>
            <person name="Kim S.I."/>
        </authorList>
    </citation>
    <scope>NUCLEOTIDE SEQUENCE [LARGE SCALE GENOMIC DNA]</scope>
    <source>
        <strain evidence="14 15">MS-3</strain>
    </source>
</reference>